<dbReference type="SUPFAM" id="SSF53822">
    <property type="entry name" value="Periplasmic binding protein-like I"/>
    <property type="match status" value="1"/>
</dbReference>
<gene>
    <name evidence="2" type="ORF">LJ739_18245</name>
</gene>
<comment type="caution">
    <text evidence="2">The sequence shown here is derived from an EMBL/GenBank/DDBJ whole genome shotgun (WGS) entry which is preliminary data.</text>
</comment>
<keyword evidence="1" id="KW-0732">Signal</keyword>
<organism evidence="2 3">
    <name type="scientific">Fluctibacter halophilus</name>
    <dbReference type="NCBI Taxonomy" id="226011"/>
    <lineage>
        <taxon>Bacteria</taxon>
        <taxon>Pseudomonadati</taxon>
        <taxon>Pseudomonadota</taxon>
        <taxon>Gammaproteobacteria</taxon>
        <taxon>Alteromonadales</taxon>
        <taxon>Alteromonadaceae</taxon>
        <taxon>Fluctibacter</taxon>
    </lineage>
</organism>
<sequence>MKWLIHALLALSICFPALSQPVGFRVVFINPGHPDKDATGRFWSNVNRFMQAAATDFGIDLISLYAQRNHLLMTSLVTQIDNLKPDYVILVNEKG</sequence>
<dbReference type="RefSeq" id="WP_229162891.1">
    <property type="nucleotide sequence ID" value="NZ_JAJEWP010000008.1"/>
</dbReference>
<dbReference type="EMBL" id="JAJEWP010000008">
    <property type="protein sequence ID" value="MCC2618203.1"/>
    <property type="molecule type" value="Genomic_DNA"/>
</dbReference>
<evidence type="ECO:0000256" key="1">
    <source>
        <dbReference type="SAM" id="SignalP"/>
    </source>
</evidence>
<evidence type="ECO:0000313" key="2">
    <source>
        <dbReference type="EMBL" id="MCC2618203.1"/>
    </source>
</evidence>
<dbReference type="InterPro" id="IPR028082">
    <property type="entry name" value="Peripla_BP_I"/>
</dbReference>
<reference evidence="2 3" key="1">
    <citation type="submission" date="2021-10" db="EMBL/GenBank/DDBJ databases">
        <title>Draft genome of Aestuariibacter halophilus JC2043.</title>
        <authorList>
            <person name="Emsley S.A."/>
            <person name="Pfannmuller K.M."/>
            <person name="Ushijima B."/>
            <person name="Saw J.H."/>
            <person name="Videau P."/>
        </authorList>
    </citation>
    <scope>NUCLEOTIDE SEQUENCE [LARGE SCALE GENOMIC DNA]</scope>
    <source>
        <strain evidence="2 3">JC2043</strain>
    </source>
</reference>
<feature type="chain" id="PRO_5045880878" evidence="1">
    <location>
        <begin position="20"/>
        <end position="95"/>
    </location>
</feature>
<evidence type="ECO:0000313" key="3">
    <source>
        <dbReference type="Proteomes" id="UP001520878"/>
    </source>
</evidence>
<name>A0ABS8GCI2_9ALTE</name>
<dbReference type="Gene3D" id="3.40.50.2300">
    <property type="match status" value="1"/>
</dbReference>
<proteinExistence type="predicted"/>
<feature type="signal peptide" evidence="1">
    <location>
        <begin position="1"/>
        <end position="19"/>
    </location>
</feature>
<dbReference type="Proteomes" id="UP001520878">
    <property type="component" value="Unassembled WGS sequence"/>
</dbReference>
<protein>
    <submittedName>
        <fullName evidence="2">Uncharacterized protein</fullName>
    </submittedName>
</protein>
<keyword evidence="3" id="KW-1185">Reference proteome</keyword>
<accession>A0ABS8GCI2</accession>